<dbReference type="PANTHER" id="PTHR31975:SF1">
    <property type="entry name" value="BUD SITE SELECTION PROTEIN 7-RELATED"/>
    <property type="match status" value="1"/>
</dbReference>
<feature type="region of interest" description="Disordered" evidence="1">
    <location>
        <begin position="549"/>
        <end position="592"/>
    </location>
</feature>
<dbReference type="Gene3D" id="1.25.40.10">
    <property type="entry name" value="Tetratricopeptide repeat domain"/>
    <property type="match status" value="2"/>
</dbReference>
<feature type="compositionally biased region" description="Polar residues" evidence="1">
    <location>
        <begin position="662"/>
        <end position="671"/>
    </location>
</feature>
<dbReference type="SUPFAM" id="SSF53474">
    <property type="entry name" value="alpha/beta-Hydrolases"/>
    <property type="match status" value="1"/>
</dbReference>
<organism evidence="2 3">
    <name type="scientific">Powellomyces hirtus</name>
    <dbReference type="NCBI Taxonomy" id="109895"/>
    <lineage>
        <taxon>Eukaryota</taxon>
        <taxon>Fungi</taxon>
        <taxon>Fungi incertae sedis</taxon>
        <taxon>Chytridiomycota</taxon>
        <taxon>Chytridiomycota incertae sedis</taxon>
        <taxon>Chytridiomycetes</taxon>
        <taxon>Spizellomycetales</taxon>
        <taxon>Powellomycetaceae</taxon>
        <taxon>Powellomyces</taxon>
    </lineage>
</organism>
<evidence type="ECO:0000256" key="1">
    <source>
        <dbReference type="SAM" id="MobiDB-lite"/>
    </source>
</evidence>
<reference evidence="2 3" key="1">
    <citation type="journal article" date="2019" name="Sci. Rep.">
        <title>Comparative genomics of chytrid fungi reveal insights into the obligate biotrophic and pathogenic lifestyle of Synchytrium endobioticum.</title>
        <authorList>
            <person name="van de Vossenberg B.T.L.H."/>
            <person name="Warris S."/>
            <person name="Nguyen H.D.T."/>
            <person name="van Gent-Pelzer M.P.E."/>
            <person name="Joly D.L."/>
            <person name="van de Geest H.C."/>
            <person name="Bonants P.J.M."/>
            <person name="Smith D.S."/>
            <person name="Levesque C.A."/>
            <person name="van der Lee T.A.J."/>
        </authorList>
    </citation>
    <scope>NUCLEOTIDE SEQUENCE [LARGE SCALE GENOMIC DNA]</scope>
    <source>
        <strain evidence="2 3">CBS 809.83</strain>
    </source>
</reference>
<dbReference type="FunFam" id="1.25.40.10:FF:000149">
    <property type="entry name" value="Clathrin-coated vesiclec protein (Bud7)"/>
    <property type="match status" value="1"/>
</dbReference>
<dbReference type="Pfam" id="PF09295">
    <property type="entry name" value="ChAPs"/>
    <property type="match status" value="1"/>
</dbReference>
<gene>
    <name evidence="2" type="ORF">PhCBS80983_g02832</name>
</gene>
<feature type="compositionally biased region" description="Basic and acidic residues" evidence="1">
    <location>
        <begin position="739"/>
        <end position="755"/>
    </location>
</feature>
<dbReference type="EMBL" id="QEAQ01000031">
    <property type="protein sequence ID" value="TPX58861.1"/>
    <property type="molecule type" value="Genomic_DNA"/>
</dbReference>
<dbReference type="GO" id="GO:0034044">
    <property type="term" value="C:exomer complex"/>
    <property type="evidence" value="ECO:0007669"/>
    <property type="project" value="TreeGrafter"/>
</dbReference>
<feature type="region of interest" description="Disordered" evidence="1">
    <location>
        <begin position="715"/>
        <end position="780"/>
    </location>
</feature>
<evidence type="ECO:0000313" key="2">
    <source>
        <dbReference type="EMBL" id="TPX58861.1"/>
    </source>
</evidence>
<dbReference type="InterPro" id="IPR015374">
    <property type="entry name" value="ChAPs"/>
</dbReference>
<proteinExistence type="predicted"/>
<name>A0A507E560_9FUNG</name>
<dbReference type="Proteomes" id="UP000318582">
    <property type="component" value="Unassembled WGS sequence"/>
</dbReference>
<evidence type="ECO:0000313" key="3">
    <source>
        <dbReference type="Proteomes" id="UP000318582"/>
    </source>
</evidence>
<feature type="compositionally biased region" description="Basic and acidic residues" evidence="1">
    <location>
        <begin position="684"/>
        <end position="701"/>
    </location>
</feature>
<dbReference type="InterPro" id="IPR029058">
    <property type="entry name" value="AB_hydrolase_fold"/>
</dbReference>
<sequence length="961" mass="107377">MAGDVVELLRTLREQDEDLNRSPATLIGHSMGGRVAMAVALGHQDLISSTVIVDTVPIRREGSTAGKYPLVERQLEGMRKVAGSDIHSFKDADAILQDYVESPTVRAFLMTNLKRNHASGTSKYSWRIPLTPLAKYLSHEIDEFPYTPANASSTSLHCWPWKDNFSRIDNHRGLLLLLYLGCKASEEIEFAMVVAADPSVLRGVPEFFESDTGECLTARTESLATFRELGPPDLCHIIKTNPKTQVKDIGSYHYVLGTDASSSATLAAYLNSLTYSMGTVGGKPNPWKLRSGTYCCYNAFSRVDIRVEVRIPGGVDAYAVDIRGDRHPIDSGAMWQESHVSAVLRSILDDNDEPDGNDGEPLLGLRKFDPLPTLAAEKRFLEAAQGEFWKGWQLGTEPEVQNATFCSNHLTNGIIKYFGDAGRIGEAAKFFQALYEKDAEVGAVLARVHLDTDEEIKAVEVLYQALKRIPSSHGLLLVQIDFLKNKKKLDMALKLAKLAVTYAPTEFTTWHKLTEVYIEMGDFESALLSLNACPMFAYCEKDAHRMPAPARTHLPLKPDPSTLKPDEKEDPRKVPVGNGTINDENDPREDEVHPELKRLSYLSLRGTFSKAYSLLVKIASKVGWDELLRHRSSVFVMEEEYRIHRALVEESDKNQELETLEQKNAATTATRPTEIPDGSDEEQEPTREEKPETDDKGKDAADDVGSAGMEAISLDDDLSAVSKPEKASDKPTSPTSPTAEKKGRLSIDELMRKTGAEQGVEANGSEETQAPNPRGPRRSVSFSFKNKRLCDKWLDNQFMILYQDIRLYSLLKQEIAQYKNQAGAAPNVLMYRKTGAEWEVYGELAERLDHPDDAKEAYKLCLSQKFSMKSWLKLLEMSANEGNISETLKAVAKLVAVLDRAFVETTYPGPIARNLFKIIRRHGLAKVQNALISMNLPQHEYRLITRYFEYAELFSVVGSKW</sequence>
<dbReference type="InterPro" id="IPR011990">
    <property type="entry name" value="TPR-like_helical_dom_sf"/>
</dbReference>
<comment type="caution">
    <text evidence="2">The sequence shown here is derived from an EMBL/GenBank/DDBJ whole genome shotgun (WGS) entry which is preliminary data.</text>
</comment>
<keyword evidence="3" id="KW-1185">Reference proteome</keyword>
<feature type="region of interest" description="Disordered" evidence="1">
    <location>
        <begin position="654"/>
        <end position="703"/>
    </location>
</feature>
<dbReference type="GO" id="GO:0006893">
    <property type="term" value="P:Golgi to plasma membrane transport"/>
    <property type="evidence" value="ECO:0007669"/>
    <property type="project" value="UniProtKB-ARBA"/>
</dbReference>
<dbReference type="PANTHER" id="PTHR31975">
    <property type="entry name" value="BUD SITE SELECTION PROTEIN 7-RELATED"/>
    <property type="match status" value="1"/>
</dbReference>
<dbReference type="STRING" id="109895.A0A507E560"/>
<accession>A0A507E560</accession>
<dbReference type="Gene3D" id="3.40.50.1820">
    <property type="entry name" value="alpha/beta hydrolase"/>
    <property type="match status" value="1"/>
</dbReference>
<dbReference type="AlphaFoldDB" id="A0A507E560"/>
<feature type="compositionally biased region" description="Basic and acidic residues" evidence="1">
    <location>
        <begin position="564"/>
        <end position="573"/>
    </location>
</feature>
<dbReference type="SUPFAM" id="SSF48452">
    <property type="entry name" value="TPR-like"/>
    <property type="match status" value="1"/>
</dbReference>
<protein>
    <submittedName>
        <fullName evidence="2">Uncharacterized protein</fullName>
    </submittedName>
</protein>